<gene>
    <name evidence="1" type="ORF">QR685DRAFT_517908</name>
</gene>
<sequence length="64" mass="7119">MYVAYTIFAVRSSCRQTSPLHPRQSPSRSSAEPVIVGHTMTFESTVISQFGLAWQCETVTKLAK</sequence>
<reference evidence="1 2" key="1">
    <citation type="submission" date="2023-09" db="EMBL/GenBank/DDBJ databases">
        <title>Multi-omics analysis of a traditional fermented food reveals byproduct-associated fungal strains for waste-to-food upcycling.</title>
        <authorList>
            <consortium name="Lawrence Berkeley National Laboratory"/>
            <person name="Rekdal V.M."/>
            <person name="Villalobos-Escobedo J.M."/>
            <person name="Rodriguez-Valeron N."/>
            <person name="Garcia M.O."/>
            <person name="Vasquez D.P."/>
            <person name="Damayanti I."/>
            <person name="Sorensen P.M."/>
            <person name="Baidoo E.E."/>
            <person name="De Carvalho A.C."/>
            <person name="Riley R."/>
            <person name="Lipzen A."/>
            <person name="He G."/>
            <person name="Yan M."/>
            <person name="Haridas S."/>
            <person name="Daum C."/>
            <person name="Yoshinaga Y."/>
            <person name="Ng V."/>
            <person name="Grigoriev I.V."/>
            <person name="Munk R."/>
            <person name="Nuraida L."/>
            <person name="Wijaya C.H."/>
            <person name="Morales P.-C."/>
            <person name="Keasling J.D."/>
        </authorList>
    </citation>
    <scope>NUCLEOTIDE SEQUENCE [LARGE SCALE GENOMIC DNA]</scope>
    <source>
        <strain evidence="1 2">FGSC 2613</strain>
    </source>
</reference>
<dbReference type="Proteomes" id="UP001451303">
    <property type="component" value="Unassembled WGS sequence"/>
</dbReference>
<organism evidence="1 2">
    <name type="scientific">Neurospora intermedia</name>
    <dbReference type="NCBI Taxonomy" id="5142"/>
    <lineage>
        <taxon>Eukaryota</taxon>
        <taxon>Fungi</taxon>
        <taxon>Dikarya</taxon>
        <taxon>Ascomycota</taxon>
        <taxon>Pezizomycotina</taxon>
        <taxon>Sordariomycetes</taxon>
        <taxon>Sordariomycetidae</taxon>
        <taxon>Sordariales</taxon>
        <taxon>Sordariaceae</taxon>
        <taxon>Neurospora</taxon>
    </lineage>
</organism>
<keyword evidence="2" id="KW-1185">Reference proteome</keyword>
<protein>
    <submittedName>
        <fullName evidence="1">Uncharacterized protein</fullName>
    </submittedName>
</protein>
<proteinExistence type="predicted"/>
<name>A0ABR3DMD9_NEUIN</name>
<evidence type="ECO:0000313" key="2">
    <source>
        <dbReference type="Proteomes" id="UP001451303"/>
    </source>
</evidence>
<accession>A0ABR3DMD9</accession>
<dbReference type="EMBL" id="JAVLET010000002">
    <property type="protein sequence ID" value="KAL0473827.1"/>
    <property type="molecule type" value="Genomic_DNA"/>
</dbReference>
<evidence type="ECO:0000313" key="1">
    <source>
        <dbReference type="EMBL" id="KAL0473827.1"/>
    </source>
</evidence>
<comment type="caution">
    <text evidence="1">The sequence shown here is derived from an EMBL/GenBank/DDBJ whole genome shotgun (WGS) entry which is preliminary data.</text>
</comment>